<dbReference type="EMBL" id="CP045096">
    <property type="protein sequence ID" value="QFR03219.1"/>
    <property type="molecule type" value="Genomic_DNA"/>
</dbReference>
<dbReference type="Proteomes" id="UP000327294">
    <property type="component" value="Chromosome"/>
</dbReference>
<reference evidence="2 3" key="1">
    <citation type="submission" date="2019-10" db="EMBL/GenBank/DDBJ databases">
        <title>Streptomyces sp. strain GY16 isolated from leaves of Broussonetia papyrifera.</title>
        <authorList>
            <person name="Mo P."/>
        </authorList>
    </citation>
    <scope>NUCLEOTIDE SEQUENCE [LARGE SCALE GENOMIC DNA]</scope>
    <source>
        <strain evidence="2 3">GY16</strain>
    </source>
</reference>
<dbReference type="KEGG" id="sphv:F9278_45480"/>
<accession>A0A5P8KJW7</accession>
<evidence type="ECO:0000256" key="1">
    <source>
        <dbReference type="SAM" id="SignalP"/>
    </source>
</evidence>
<protein>
    <recommendedName>
        <fullName evidence="4">SH3 domain-containing protein</fullName>
    </recommendedName>
</protein>
<organism evidence="2 3">
    <name type="scientific">Streptomyces phaeolivaceus</name>
    <dbReference type="NCBI Taxonomy" id="2653200"/>
    <lineage>
        <taxon>Bacteria</taxon>
        <taxon>Bacillati</taxon>
        <taxon>Actinomycetota</taxon>
        <taxon>Actinomycetes</taxon>
        <taxon>Kitasatosporales</taxon>
        <taxon>Streptomycetaceae</taxon>
        <taxon>Streptomyces</taxon>
    </lineage>
</organism>
<feature type="signal peptide" evidence="1">
    <location>
        <begin position="1"/>
        <end position="31"/>
    </location>
</feature>
<evidence type="ECO:0000313" key="3">
    <source>
        <dbReference type="Proteomes" id="UP000327294"/>
    </source>
</evidence>
<feature type="chain" id="PRO_5024859045" description="SH3 domain-containing protein" evidence="1">
    <location>
        <begin position="32"/>
        <end position="119"/>
    </location>
</feature>
<dbReference type="AlphaFoldDB" id="A0A5P8KJW7"/>
<proteinExistence type="predicted"/>
<gene>
    <name evidence="2" type="ORF">F9278_45480</name>
</gene>
<evidence type="ECO:0000313" key="2">
    <source>
        <dbReference type="EMBL" id="QFR03219.1"/>
    </source>
</evidence>
<keyword evidence="3" id="KW-1185">Reference proteome</keyword>
<evidence type="ECO:0008006" key="4">
    <source>
        <dbReference type="Google" id="ProtNLM"/>
    </source>
</evidence>
<name>A0A5P8KJW7_9ACTN</name>
<sequence>MRPARKLTTLLGATALLVGFGATVGAPTASAAAPCDYVAYTNNSSAVEKFKGTYNLKTRPAAECDNVISVPAGTTFYSWCYHWNYYKNLWVYGRIAGTDIRGWTSVANLEYQGGDVNFC</sequence>
<keyword evidence="1" id="KW-0732">Signal</keyword>